<accession>A0A5B7JK28</accession>
<organism evidence="1 2">
    <name type="scientific">Portunus trituberculatus</name>
    <name type="common">Swimming crab</name>
    <name type="synonym">Neptunus trituberculatus</name>
    <dbReference type="NCBI Taxonomy" id="210409"/>
    <lineage>
        <taxon>Eukaryota</taxon>
        <taxon>Metazoa</taxon>
        <taxon>Ecdysozoa</taxon>
        <taxon>Arthropoda</taxon>
        <taxon>Crustacea</taxon>
        <taxon>Multicrustacea</taxon>
        <taxon>Malacostraca</taxon>
        <taxon>Eumalacostraca</taxon>
        <taxon>Eucarida</taxon>
        <taxon>Decapoda</taxon>
        <taxon>Pleocyemata</taxon>
        <taxon>Brachyura</taxon>
        <taxon>Eubrachyura</taxon>
        <taxon>Portunoidea</taxon>
        <taxon>Portunidae</taxon>
        <taxon>Portuninae</taxon>
        <taxon>Portunus</taxon>
    </lineage>
</organism>
<evidence type="ECO:0000313" key="1">
    <source>
        <dbReference type="EMBL" id="MPC93388.1"/>
    </source>
</evidence>
<evidence type="ECO:0000313" key="2">
    <source>
        <dbReference type="Proteomes" id="UP000324222"/>
    </source>
</evidence>
<dbReference type="AlphaFoldDB" id="A0A5B7JK28"/>
<gene>
    <name evidence="1" type="ORF">E2C01_088514</name>
</gene>
<comment type="caution">
    <text evidence="1">The sequence shown here is derived from an EMBL/GenBank/DDBJ whole genome shotgun (WGS) entry which is preliminary data.</text>
</comment>
<protein>
    <submittedName>
        <fullName evidence="1">Uncharacterized protein</fullName>
    </submittedName>
</protein>
<dbReference type="EMBL" id="VSRR010094726">
    <property type="protein sequence ID" value="MPC93388.1"/>
    <property type="molecule type" value="Genomic_DNA"/>
</dbReference>
<dbReference type="Proteomes" id="UP000324222">
    <property type="component" value="Unassembled WGS sequence"/>
</dbReference>
<keyword evidence="2" id="KW-1185">Reference proteome</keyword>
<proteinExistence type="predicted"/>
<name>A0A5B7JK28_PORTR</name>
<reference evidence="1 2" key="1">
    <citation type="submission" date="2019-05" db="EMBL/GenBank/DDBJ databases">
        <title>Another draft genome of Portunus trituberculatus and its Hox gene families provides insights of decapod evolution.</title>
        <authorList>
            <person name="Jeong J.-H."/>
            <person name="Song I."/>
            <person name="Kim S."/>
            <person name="Choi T."/>
            <person name="Kim D."/>
            <person name="Ryu S."/>
            <person name="Kim W."/>
        </authorList>
    </citation>
    <scope>NUCLEOTIDE SEQUENCE [LARGE SCALE GENOMIC DNA]</scope>
    <source>
        <tissue evidence="1">Muscle</tissue>
    </source>
</reference>
<sequence length="16" mass="1591">MGVGGQVSTREATIGK</sequence>